<organism evidence="2 3">
    <name type="scientific">Apodospora peruviana</name>
    <dbReference type="NCBI Taxonomy" id="516989"/>
    <lineage>
        <taxon>Eukaryota</taxon>
        <taxon>Fungi</taxon>
        <taxon>Dikarya</taxon>
        <taxon>Ascomycota</taxon>
        <taxon>Pezizomycotina</taxon>
        <taxon>Sordariomycetes</taxon>
        <taxon>Sordariomycetidae</taxon>
        <taxon>Sordariales</taxon>
        <taxon>Lasiosphaeriaceae</taxon>
        <taxon>Apodospora</taxon>
    </lineage>
</organism>
<dbReference type="InterPro" id="IPR046670">
    <property type="entry name" value="DUF6540"/>
</dbReference>
<gene>
    <name evidence="2" type="ORF">B0H66DRAFT_530024</name>
</gene>
<protein>
    <submittedName>
        <fullName evidence="2">Uncharacterized protein</fullName>
    </submittedName>
</protein>
<evidence type="ECO:0000313" key="2">
    <source>
        <dbReference type="EMBL" id="KAK3326018.1"/>
    </source>
</evidence>
<feature type="region of interest" description="Disordered" evidence="1">
    <location>
        <begin position="1"/>
        <end position="48"/>
    </location>
</feature>
<evidence type="ECO:0000313" key="3">
    <source>
        <dbReference type="Proteomes" id="UP001283341"/>
    </source>
</evidence>
<accession>A0AAE0IJD9</accession>
<dbReference type="Pfam" id="PF20174">
    <property type="entry name" value="DUF6540"/>
    <property type="match status" value="1"/>
</dbReference>
<name>A0AAE0IJD9_9PEZI</name>
<comment type="caution">
    <text evidence="2">The sequence shown here is derived from an EMBL/GenBank/DDBJ whole genome shotgun (WGS) entry which is preliminary data.</text>
</comment>
<evidence type="ECO:0000256" key="1">
    <source>
        <dbReference type="SAM" id="MobiDB-lite"/>
    </source>
</evidence>
<sequence length="204" mass="22692">MEKDYPPNAPPASRKVHHGREFIEYPDGSKWTRKVDPKNPDKPTGEWTAVEPALPINDTKPTPPPNSTMLSVLLEHQAEGEPKHWCLSAFRHESNDGTGTRVGQVWQVTGDAELMRFEHFVDVDRFASGCLAYSLLLNDNLTGAQLARVDEVARSELPPRAKSRAEVTENCQGWTIRVLRRLAAEGIVEESAVKELRGAMDPTG</sequence>
<dbReference type="Proteomes" id="UP001283341">
    <property type="component" value="Unassembled WGS sequence"/>
</dbReference>
<dbReference type="AlphaFoldDB" id="A0AAE0IJD9"/>
<reference evidence="2" key="2">
    <citation type="submission" date="2023-06" db="EMBL/GenBank/DDBJ databases">
        <authorList>
            <consortium name="Lawrence Berkeley National Laboratory"/>
            <person name="Haridas S."/>
            <person name="Hensen N."/>
            <person name="Bonometti L."/>
            <person name="Westerberg I."/>
            <person name="Brannstrom I.O."/>
            <person name="Guillou S."/>
            <person name="Cros-Aarteil S."/>
            <person name="Calhoun S."/>
            <person name="Kuo A."/>
            <person name="Mondo S."/>
            <person name="Pangilinan J."/>
            <person name="Riley R."/>
            <person name="Labutti K."/>
            <person name="Andreopoulos B."/>
            <person name="Lipzen A."/>
            <person name="Chen C."/>
            <person name="Yanf M."/>
            <person name="Daum C."/>
            <person name="Ng V."/>
            <person name="Clum A."/>
            <person name="Steindorff A."/>
            <person name="Ohm R."/>
            <person name="Martin F."/>
            <person name="Silar P."/>
            <person name="Natvig D."/>
            <person name="Lalanne C."/>
            <person name="Gautier V."/>
            <person name="Ament-Velasquez S.L."/>
            <person name="Kruys A."/>
            <person name="Hutchinson M.I."/>
            <person name="Powell A.J."/>
            <person name="Barry K."/>
            <person name="Miller A.N."/>
            <person name="Grigoriev I.V."/>
            <person name="Debuchy R."/>
            <person name="Gladieux P."/>
            <person name="Thoren M.H."/>
            <person name="Johannesson H."/>
        </authorList>
    </citation>
    <scope>NUCLEOTIDE SEQUENCE</scope>
    <source>
        <strain evidence="2">CBS 118394</strain>
    </source>
</reference>
<proteinExistence type="predicted"/>
<keyword evidence="3" id="KW-1185">Reference proteome</keyword>
<reference evidence="2" key="1">
    <citation type="journal article" date="2023" name="Mol. Phylogenet. Evol.">
        <title>Genome-scale phylogeny and comparative genomics of the fungal order Sordariales.</title>
        <authorList>
            <person name="Hensen N."/>
            <person name="Bonometti L."/>
            <person name="Westerberg I."/>
            <person name="Brannstrom I.O."/>
            <person name="Guillou S."/>
            <person name="Cros-Aarteil S."/>
            <person name="Calhoun S."/>
            <person name="Haridas S."/>
            <person name="Kuo A."/>
            <person name="Mondo S."/>
            <person name="Pangilinan J."/>
            <person name="Riley R."/>
            <person name="LaButti K."/>
            <person name="Andreopoulos B."/>
            <person name="Lipzen A."/>
            <person name="Chen C."/>
            <person name="Yan M."/>
            <person name="Daum C."/>
            <person name="Ng V."/>
            <person name="Clum A."/>
            <person name="Steindorff A."/>
            <person name="Ohm R.A."/>
            <person name="Martin F."/>
            <person name="Silar P."/>
            <person name="Natvig D.O."/>
            <person name="Lalanne C."/>
            <person name="Gautier V."/>
            <person name="Ament-Velasquez S.L."/>
            <person name="Kruys A."/>
            <person name="Hutchinson M.I."/>
            <person name="Powell A.J."/>
            <person name="Barry K."/>
            <person name="Miller A.N."/>
            <person name="Grigoriev I.V."/>
            <person name="Debuchy R."/>
            <person name="Gladieux P."/>
            <person name="Hiltunen Thoren M."/>
            <person name="Johannesson H."/>
        </authorList>
    </citation>
    <scope>NUCLEOTIDE SEQUENCE</scope>
    <source>
        <strain evidence="2">CBS 118394</strain>
    </source>
</reference>
<feature type="compositionally biased region" description="Basic and acidic residues" evidence="1">
    <location>
        <begin position="33"/>
        <end position="44"/>
    </location>
</feature>
<dbReference type="EMBL" id="JAUEDM010000002">
    <property type="protein sequence ID" value="KAK3326018.1"/>
    <property type="molecule type" value="Genomic_DNA"/>
</dbReference>